<dbReference type="AlphaFoldDB" id="A0A0P0XWR4"/>
<reference evidence="2 3" key="3">
    <citation type="journal article" date="2013" name="Rice">
        <title>Improvement of the Oryza sativa Nipponbare reference genome using next generation sequence and optical map data.</title>
        <authorList>
            <person name="Kawahara Y."/>
            <person name="de la Bastide M."/>
            <person name="Hamilton J.P."/>
            <person name="Kanamori H."/>
            <person name="McCombie W.R."/>
            <person name="Ouyang S."/>
            <person name="Schwartz D.C."/>
            <person name="Tanaka T."/>
            <person name="Wu J."/>
            <person name="Zhou S."/>
            <person name="Childs K.L."/>
            <person name="Davidson R.M."/>
            <person name="Lin H."/>
            <person name="Quesada-Ocampo L."/>
            <person name="Vaillancourt B."/>
            <person name="Sakai H."/>
            <person name="Lee S.S."/>
            <person name="Kim J."/>
            <person name="Numa H."/>
            <person name="Itoh T."/>
            <person name="Buell C.R."/>
            <person name="Matsumoto T."/>
        </authorList>
    </citation>
    <scope>NUCLEOTIDE SEQUENCE [LARGE SCALE GENOMIC DNA]</scope>
    <source>
        <strain evidence="3">cv. Nipponbare</strain>
    </source>
</reference>
<accession>A0A0P0XWR4</accession>
<protein>
    <submittedName>
        <fullName evidence="2">Os10g0521450 protein</fullName>
    </submittedName>
</protein>
<proteinExistence type="predicted"/>
<feature type="non-terminal residue" evidence="2">
    <location>
        <position position="1"/>
    </location>
</feature>
<evidence type="ECO:0000313" key="3">
    <source>
        <dbReference type="Proteomes" id="UP000059680"/>
    </source>
</evidence>
<organism evidence="2 3">
    <name type="scientific">Oryza sativa subsp. japonica</name>
    <name type="common">Rice</name>
    <dbReference type="NCBI Taxonomy" id="39947"/>
    <lineage>
        <taxon>Eukaryota</taxon>
        <taxon>Viridiplantae</taxon>
        <taxon>Streptophyta</taxon>
        <taxon>Embryophyta</taxon>
        <taxon>Tracheophyta</taxon>
        <taxon>Spermatophyta</taxon>
        <taxon>Magnoliopsida</taxon>
        <taxon>Liliopsida</taxon>
        <taxon>Poales</taxon>
        <taxon>Poaceae</taxon>
        <taxon>BOP clade</taxon>
        <taxon>Oryzoideae</taxon>
        <taxon>Oryzeae</taxon>
        <taxon>Oryzinae</taxon>
        <taxon>Oryza</taxon>
        <taxon>Oryza sativa</taxon>
    </lineage>
</organism>
<evidence type="ECO:0000256" key="1">
    <source>
        <dbReference type="SAM" id="MobiDB-lite"/>
    </source>
</evidence>
<reference evidence="3" key="1">
    <citation type="journal article" date="2005" name="Nature">
        <title>The map-based sequence of the rice genome.</title>
        <authorList>
            <consortium name="International rice genome sequencing project (IRGSP)"/>
            <person name="Matsumoto T."/>
            <person name="Wu J."/>
            <person name="Kanamori H."/>
            <person name="Katayose Y."/>
            <person name="Fujisawa M."/>
            <person name="Namiki N."/>
            <person name="Mizuno H."/>
            <person name="Yamamoto K."/>
            <person name="Antonio B.A."/>
            <person name="Baba T."/>
            <person name="Sakata K."/>
            <person name="Nagamura Y."/>
            <person name="Aoki H."/>
            <person name="Arikawa K."/>
            <person name="Arita K."/>
            <person name="Bito T."/>
            <person name="Chiden Y."/>
            <person name="Fujitsuka N."/>
            <person name="Fukunaka R."/>
            <person name="Hamada M."/>
            <person name="Harada C."/>
            <person name="Hayashi A."/>
            <person name="Hijishita S."/>
            <person name="Honda M."/>
            <person name="Hosokawa S."/>
            <person name="Ichikawa Y."/>
            <person name="Idonuma A."/>
            <person name="Iijima M."/>
            <person name="Ikeda M."/>
            <person name="Ikeno M."/>
            <person name="Ito K."/>
            <person name="Ito S."/>
            <person name="Ito T."/>
            <person name="Ito Y."/>
            <person name="Ito Y."/>
            <person name="Iwabuchi A."/>
            <person name="Kamiya K."/>
            <person name="Karasawa W."/>
            <person name="Kurita K."/>
            <person name="Katagiri S."/>
            <person name="Kikuta A."/>
            <person name="Kobayashi H."/>
            <person name="Kobayashi N."/>
            <person name="Machita K."/>
            <person name="Maehara T."/>
            <person name="Masukawa M."/>
            <person name="Mizubayashi T."/>
            <person name="Mukai Y."/>
            <person name="Nagasaki H."/>
            <person name="Nagata Y."/>
            <person name="Naito S."/>
            <person name="Nakashima M."/>
            <person name="Nakama Y."/>
            <person name="Nakamichi Y."/>
            <person name="Nakamura M."/>
            <person name="Meguro A."/>
            <person name="Negishi M."/>
            <person name="Ohta I."/>
            <person name="Ohta T."/>
            <person name="Okamoto M."/>
            <person name="Ono N."/>
            <person name="Saji S."/>
            <person name="Sakaguchi M."/>
            <person name="Sakai K."/>
            <person name="Shibata M."/>
            <person name="Shimokawa T."/>
            <person name="Song J."/>
            <person name="Takazaki Y."/>
            <person name="Terasawa K."/>
            <person name="Tsugane M."/>
            <person name="Tsuji K."/>
            <person name="Ueda S."/>
            <person name="Waki K."/>
            <person name="Yamagata H."/>
            <person name="Yamamoto M."/>
            <person name="Yamamoto S."/>
            <person name="Yamane H."/>
            <person name="Yoshiki S."/>
            <person name="Yoshihara R."/>
            <person name="Yukawa K."/>
            <person name="Zhong H."/>
            <person name="Yano M."/>
            <person name="Yuan Q."/>
            <person name="Ouyang S."/>
            <person name="Liu J."/>
            <person name="Jones K.M."/>
            <person name="Gansberger K."/>
            <person name="Moffat K."/>
            <person name="Hill J."/>
            <person name="Bera J."/>
            <person name="Fadrosh D."/>
            <person name="Jin S."/>
            <person name="Johri S."/>
            <person name="Kim M."/>
            <person name="Overton L."/>
            <person name="Reardon M."/>
            <person name="Tsitrin T."/>
            <person name="Vuong H."/>
            <person name="Weaver B."/>
            <person name="Ciecko A."/>
            <person name="Tallon L."/>
            <person name="Jackson J."/>
            <person name="Pai G."/>
            <person name="Aken S.V."/>
            <person name="Utterback T."/>
            <person name="Reidmuller S."/>
            <person name="Feldblyum T."/>
            <person name="Hsiao J."/>
            <person name="Zismann V."/>
            <person name="Iobst S."/>
            <person name="de Vazeille A.R."/>
            <person name="Buell C.R."/>
            <person name="Ying K."/>
            <person name="Li Y."/>
            <person name="Lu T."/>
            <person name="Huang Y."/>
            <person name="Zhao Q."/>
            <person name="Feng Q."/>
            <person name="Zhang L."/>
            <person name="Zhu J."/>
            <person name="Weng Q."/>
            <person name="Mu J."/>
            <person name="Lu Y."/>
            <person name="Fan D."/>
            <person name="Liu Y."/>
            <person name="Guan J."/>
            <person name="Zhang Y."/>
            <person name="Yu S."/>
            <person name="Liu X."/>
            <person name="Zhang Y."/>
            <person name="Hong G."/>
            <person name="Han B."/>
            <person name="Choisne N."/>
            <person name="Demange N."/>
            <person name="Orjeda G."/>
            <person name="Samain S."/>
            <person name="Cattolico L."/>
            <person name="Pelletier E."/>
            <person name="Couloux A."/>
            <person name="Segurens B."/>
            <person name="Wincker P."/>
            <person name="D'Hont A."/>
            <person name="Scarpelli C."/>
            <person name="Weissenbach J."/>
            <person name="Salanoubat M."/>
            <person name="Quetier F."/>
            <person name="Yu Y."/>
            <person name="Kim H.R."/>
            <person name="Rambo T."/>
            <person name="Currie J."/>
            <person name="Collura K."/>
            <person name="Luo M."/>
            <person name="Yang T."/>
            <person name="Ammiraju J.S.S."/>
            <person name="Engler F."/>
            <person name="Soderlund C."/>
            <person name="Wing R.A."/>
            <person name="Palmer L.E."/>
            <person name="de la Bastide M."/>
            <person name="Spiegel L."/>
            <person name="Nascimento L."/>
            <person name="Zutavern T."/>
            <person name="O'Shaughnessy A."/>
            <person name="Dike S."/>
            <person name="Dedhia N."/>
            <person name="Preston R."/>
            <person name="Balija V."/>
            <person name="McCombie W.R."/>
            <person name="Chow T."/>
            <person name="Chen H."/>
            <person name="Chung M."/>
            <person name="Chen C."/>
            <person name="Shaw J."/>
            <person name="Wu H."/>
            <person name="Hsiao K."/>
            <person name="Chao Y."/>
            <person name="Chu M."/>
            <person name="Cheng C."/>
            <person name="Hour A."/>
            <person name="Lee P."/>
            <person name="Lin S."/>
            <person name="Lin Y."/>
            <person name="Liou J."/>
            <person name="Liu S."/>
            <person name="Hsing Y."/>
            <person name="Raghuvanshi S."/>
            <person name="Mohanty A."/>
            <person name="Bharti A.K."/>
            <person name="Gaur A."/>
            <person name="Gupta V."/>
            <person name="Kumar D."/>
            <person name="Ravi V."/>
            <person name="Vij S."/>
            <person name="Kapur A."/>
            <person name="Khurana P."/>
            <person name="Khurana P."/>
            <person name="Khurana J.P."/>
            <person name="Tyagi A.K."/>
            <person name="Gaikwad K."/>
            <person name="Singh A."/>
            <person name="Dalal V."/>
            <person name="Srivastava S."/>
            <person name="Dixit A."/>
            <person name="Pal A.K."/>
            <person name="Ghazi I.A."/>
            <person name="Yadav M."/>
            <person name="Pandit A."/>
            <person name="Bhargava A."/>
            <person name="Sureshbabu K."/>
            <person name="Batra K."/>
            <person name="Sharma T.R."/>
            <person name="Mohapatra T."/>
            <person name="Singh N.K."/>
            <person name="Messing J."/>
            <person name="Nelson A.B."/>
            <person name="Fuks G."/>
            <person name="Kavchok S."/>
            <person name="Keizer G."/>
            <person name="Linton E."/>
            <person name="Llaca V."/>
            <person name="Song R."/>
            <person name="Tanyolac B."/>
            <person name="Young S."/>
            <person name="Ho-Il K."/>
            <person name="Hahn J.H."/>
            <person name="Sangsakoo G."/>
            <person name="Vanavichit A."/>
            <person name="de Mattos Luiz.A.T."/>
            <person name="Zimmer P.D."/>
            <person name="Malone G."/>
            <person name="Dellagostin O."/>
            <person name="de Oliveira A.C."/>
            <person name="Bevan M."/>
            <person name="Bancroft I."/>
            <person name="Minx P."/>
            <person name="Cordum H."/>
            <person name="Wilson R."/>
            <person name="Cheng Z."/>
            <person name="Jin W."/>
            <person name="Jiang J."/>
            <person name="Leong S.A."/>
            <person name="Iwama H."/>
            <person name="Gojobori T."/>
            <person name="Itoh T."/>
            <person name="Niimura Y."/>
            <person name="Fujii Y."/>
            <person name="Habara T."/>
            <person name="Sakai H."/>
            <person name="Sato Y."/>
            <person name="Wilson G."/>
            <person name="Kumar K."/>
            <person name="McCouch S."/>
            <person name="Juretic N."/>
            <person name="Hoen D."/>
            <person name="Wright S."/>
            <person name="Bruskiewich R."/>
            <person name="Bureau T."/>
            <person name="Miyao A."/>
            <person name="Hirochika H."/>
            <person name="Nishikawa T."/>
            <person name="Kadowaki K."/>
            <person name="Sugiura M."/>
            <person name="Burr B."/>
            <person name="Sasaki T."/>
        </authorList>
    </citation>
    <scope>NUCLEOTIDE SEQUENCE [LARGE SCALE GENOMIC DNA]</scope>
    <source>
        <strain evidence="3">cv. Nipponbare</strain>
    </source>
</reference>
<name>A0A0P0XWR4_ORYSJ</name>
<evidence type="ECO:0000313" key="2">
    <source>
        <dbReference type="EMBL" id="BAT11708.1"/>
    </source>
</evidence>
<dbReference type="Proteomes" id="UP000059680">
    <property type="component" value="Chromosome 10"/>
</dbReference>
<dbReference type="EMBL" id="AP014966">
    <property type="protein sequence ID" value="BAT11708.1"/>
    <property type="molecule type" value="Genomic_DNA"/>
</dbReference>
<keyword evidence="3" id="KW-1185">Reference proteome</keyword>
<dbReference type="InParanoid" id="A0A0P0XWR4"/>
<gene>
    <name evidence="2" type="ordered locus">Os10g0521450</name>
    <name evidence="2" type="ORF">OSNPB_100521450</name>
</gene>
<sequence>EVAGAGELVVADPAELPGDVPLQRDGDEAVLVALPDVHRARRLRQRHRVELPLPEHHRHVPVVRLVDPLLRRHLLLLQEGAVGGEGAADVGVALVGEEGGVVDDGGGGEPALVHPPVEDGRGVVRHAERPLVAVRLPAVRRRGVLRREPGPPVVHHGRHHRRPGDPLRDVPERAPHGVAAEGHADDVELVAEAQRVGELRHVQRRALDGAVRVRVALAVAGAVEGDHVHAQLFSHFL</sequence>
<dbReference type="PaxDb" id="39947-A0A0P0XWR4"/>
<feature type="region of interest" description="Disordered" evidence="1">
    <location>
        <begin position="147"/>
        <end position="170"/>
    </location>
</feature>
<feature type="non-terminal residue" evidence="2">
    <location>
        <position position="237"/>
    </location>
</feature>
<dbReference type="Gramene" id="Os10t0521450-00">
    <property type="protein sequence ID" value="Os10t0521450-00"/>
    <property type="gene ID" value="Os10g0521450"/>
</dbReference>
<reference evidence="2 3" key="2">
    <citation type="journal article" date="2013" name="Plant Cell Physiol.">
        <title>Rice Annotation Project Database (RAP-DB): an integrative and interactive database for rice genomics.</title>
        <authorList>
            <person name="Sakai H."/>
            <person name="Lee S.S."/>
            <person name="Tanaka T."/>
            <person name="Numa H."/>
            <person name="Kim J."/>
            <person name="Kawahara Y."/>
            <person name="Wakimoto H."/>
            <person name="Yang C.C."/>
            <person name="Iwamoto M."/>
            <person name="Abe T."/>
            <person name="Yamada Y."/>
            <person name="Muto A."/>
            <person name="Inokuchi H."/>
            <person name="Ikemura T."/>
            <person name="Matsumoto T."/>
            <person name="Sasaki T."/>
            <person name="Itoh T."/>
        </authorList>
    </citation>
    <scope>NUCLEOTIDE SEQUENCE [LARGE SCALE GENOMIC DNA]</scope>
    <source>
        <strain evidence="3">cv. Nipponbare</strain>
    </source>
</reference>